<accession>A0A1D2M9R3</accession>
<name>A0A1D2M9R3_ORCCI</name>
<reference evidence="1 2" key="1">
    <citation type="journal article" date="2016" name="Genome Biol. Evol.">
        <title>Gene Family Evolution Reflects Adaptation to Soil Environmental Stressors in the Genome of the Collembolan Orchesella cincta.</title>
        <authorList>
            <person name="Faddeeva-Vakhrusheva A."/>
            <person name="Derks M.F."/>
            <person name="Anvar S.Y."/>
            <person name="Agamennone V."/>
            <person name="Suring W."/>
            <person name="Smit S."/>
            <person name="van Straalen N.M."/>
            <person name="Roelofs D."/>
        </authorList>
    </citation>
    <scope>NUCLEOTIDE SEQUENCE [LARGE SCALE GENOMIC DNA]</scope>
    <source>
        <tissue evidence="1">Mixed pool</tissue>
    </source>
</reference>
<comment type="caution">
    <text evidence="1">The sequence shown here is derived from an EMBL/GenBank/DDBJ whole genome shotgun (WGS) entry which is preliminary data.</text>
</comment>
<proteinExistence type="predicted"/>
<evidence type="ECO:0000313" key="2">
    <source>
        <dbReference type="Proteomes" id="UP000094527"/>
    </source>
</evidence>
<gene>
    <name evidence="1" type="ORF">Ocin01_16965</name>
</gene>
<protein>
    <submittedName>
        <fullName evidence="1">Uncharacterized protein</fullName>
    </submittedName>
</protein>
<sequence length="50" mass="5723">MLRKAVVWPPQVKEVVRVGVLLLRELELECLLRLPPPVSKCESQIQARDS</sequence>
<dbReference type="AlphaFoldDB" id="A0A1D2M9R3"/>
<keyword evidence="2" id="KW-1185">Reference proteome</keyword>
<dbReference type="Proteomes" id="UP000094527">
    <property type="component" value="Unassembled WGS sequence"/>
</dbReference>
<evidence type="ECO:0000313" key="1">
    <source>
        <dbReference type="EMBL" id="ODM89718.1"/>
    </source>
</evidence>
<dbReference type="EMBL" id="LJIJ01002425">
    <property type="protein sequence ID" value="ODM89718.1"/>
    <property type="molecule type" value="Genomic_DNA"/>
</dbReference>
<organism evidence="1 2">
    <name type="scientific">Orchesella cincta</name>
    <name type="common">Springtail</name>
    <name type="synonym">Podura cincta</name>
    <dbReference type="NCBI Taxonomy" id="48709"/>
    <lineage>
        <taxon>Eukaryota</taxon>
        <taxon>Metazoa</taxon>
        <taxon>Ecdysozoa</taxon>
        <taxon>Arthropoda</taxon>
        <taxon>Hexapoda</taxon>
        <taxon>Collembola</taxon>
        <taxon>Entomobryomorpha</taxon>
        <taxon>Entomobryoidea</taxon>
        <taxon>Orchesellidae</taxon>
        <taxon>Orchesellinae</taxon>
        <taxon>Orchesella</taxon>
    </lineage>
</organism>